<feature type="compositionally biased region" description="Basic and acidic residues" evidence="1">
    <location>
        <begin position="37"/>
        <end position="58"/>
    </location>
</feature>
<comment type="caution">
    <text evidence="2">The sequence shown here is derived from an EMBL/GenBank/DDBJ whole genome shotgun (WGS) entry which is preliminary data.</text>
</comment>
<evidence type="ECO:0000256" key="1">
    <source>
        <dbReference type="SAM" id="MobiDB-lite"/>
    </source>
</evidence>
<gene>
    <name evidence="2" type="ORF">AK812_SmicGene37209</name>
</gene>
<sequence length="329" mass="36527">MRGCIRESSNHSRSFEARRSVCACWAGVASVLVPNENDRREAEAKAQAEAEAKAKEEAAAEAEAAAAVKEEKARKAAAAEEQRRRKEAAAAEERKKMEAEEAGKRKEKESRNQTQEVEKEKKERPTDPFDGNDYQRKWNRISCVWHFFDFETRRWVKQEGKDVKGSGAVPGRFRDGFREVPGGLGMGCGSFGAEPVPPDGFLEVPEPVPGWVPEGSGFREVAARFRDGFREVPVLFRDAFRKVSGGSELPARFRGVPGGSGAVPECSGRQRLTWKHWVGFAYPLHVSLAFDNKRPGRGVGREWASARAALPTIKWDPMANNGRSRTQPG</sequence>
<evidence type="ECO:0000313" key="2">
    <source>
        <dbReference type="EMBL" id="OLP82163.1"/>
    </source>
</evidence>
<dbReference type="Proteomes" id="UP000186817">
    <property type="component" value="Unassembled WGS sequence"/>
</dbReference>
<organism evidence="2 3">
    <name type="scientific">Symbiodinium microadriaticum</name>
    <name type="common">Dinoflagellate</name>
    <name type="synonym">Zooxanthella microadriatica</name>
    <dbReference type="NCBI Taxonomy" id="2951"/>
    <lineage>
        <taxon>Eukaryota</taxon>
        <taxon>Sar</taxon>
        <taxon>Alveolata</taxon>
        <taxon>Dinophyceae</taxon>
        <taxon>Suessiales</taxon>
        <taxon>Symbiodiniaceae</taxon>
        <taxon>Symbiodinium</taxon>
    </lineage>
</organism>
<keyword evidence="3" id="KW-1185">Reference proteome</keyword>
<dbReference type="EMBL" id="LSRX01001219">
    <property type="protein sequence ID" value="OLP82163.1"/>
    <property type="molecule type" value="Genomic_DNA"/>
</dbReference>
<dbReference type="AlphaFoldDB" id="A0A1Q9CGV3"/>
<name>A0A1Q9CGV3_SYMMI</name>
<evidence type="ECO:0008006" key="4">
    <source>
        <dbReference type="Google" id="ProtNLM"/>
    </source>
</evidence>
<accession>A0A1Q9CGV3</accession>
<reference evidence="2 3" key="1">
    <citation type="submission" date="2016-02" db="EMBL/GenBank/DDBJ databases">
        <title>Genome analysis of coral dinoflagellate symbionts highlights evolutionary adaptations to a symbiotic lifestyle.</title>
        <authorList>
            <person name="Aranda M."/>
            <person name="Li Y."/>
            <person name="Liew Y.J."/>
            <person name="Baumgarten S."/>
            <person name="Simakov O."/>
            <person name="Wilson M."/>
            <person name="Piel J."/>
            <person name="Ashoor H."/>
            <person name="Bougouffa S."/>
            <person name="Bajic V.B."/>
            <person name="Ryu T."/>
            <person name="Ravasi T."/>
            <person name="Bayer T."/>
            <person name="Micklem G."/>
            <person name="Kim H."/>
            <person name="Bhak J."/>
            <person name="Lajeunesse T.C."/>
            <person name="Voolstra C.R."/>
        </authorList>
    </citation>
    <scope>NUCLEOTIDE SEQUENCE [LARGE SCALE GENOMIC DNA]</scope>
    <source>
        <strain evidence="2 3">CCMP2467</strain>
    </source>
</reference>
<feature type="region of interest" description="Disordered" evidence="1">
    <location>
        <begin position="37"/>
        <end position="133"/>
    </location>
</feature>
<evidence type="ECO:0000313" key="3">
    <source>
        <dbReference type="Proteomes" id="UP000186817"/>
    </source>
</evidence>
<proteinExistence type="predicted"/>
<protein>
    <recommendedName>
        <fullName evidence="4">Reticulocyte-binding protein 2-like a</fullName>
    </recommendedName>
</protein>
<feature type="compositionally biased region" description="Basic and acidic residues" evidence="1">
    <location>
        <begin position="68"/>
        <end position="127"/>
    </location>
</feature>